<sequence length="252" mass="26951">MSAPGGGTSGESDHRPPVTSVDATDPPDGIEADLPLAFPERDPGALDDTTELYLMGRHAADDGSVTVQVLGWERDGDAVNVEYSLPTGERRTDRYRWPTAGQYDESDFVALVRGLGYAPGAAEHVAGEFARARQENGRWRIVTGRRTRTSEERDDRPKRANGDTPRDDQRLDGTRREGSDSQIARTVRRRLDGVDPMNVGMVSVGLVFLSVLLPASIAIVTGGVTAPVAALGATLFAVAIAALWLSIVVAAT</sequence>
<dbReference type="RefSeq" id="WP_379783360.1">
    <property type="nucleotide sequence ID" value="NZ_JBHSWW010000335.1"/>
</dbReference>
<feature type="region of interest" description="Disordered" evidence="1">
    <location>
        <begin position="1"/>
        <end position="45"/>
    </location>
</feature>
<reference evidence="3 4" key="1">
    <citation type="journal article" date="2019" name="Int. J. Syst. Evol. Microbiol.">
        <title>The Global Catalogue of Microorganisms (GCM) 10K type strain sequencing project: providing services to taxonomists for standard genome sequencing and annotation.</title>
        <authorList>
            <consortium name="The Broad Institute Genomics Platform"/>
            <consortium name="The Broad Institute Genome Sequencing Center for Infectious Disease"/>
            <person name="Wu L."/>
            <person name="Ma J."/>
        </authorList>
    </citation>
    <scope>NUCLEOTIDE SEQUENCE [LARGE SCALE GENOMIC DNA]</scope>
    <source>
        <strain evidence="3 4">CGMCC 1.3239</strain>
    </source>
</reference>
<evidence type="ECO:0000313" key="3">
    <source>
        <dbReference type="EMBL" id="MFC6754689.1"/>
    </source>
</evidence>
<name>A0ABD5SCV9_9EURY</name>
<organism evidence="3 4">
    <name type="scientific">Halorubrum tibetense</name>
    <dbReference type="NCBI Taxonomy" id="175631"/>
    <lineage>
        <taxon>Archaea</taxon>
        <taxon>Methanobacteriati</taxon>
        <taxon>Methanobacteriota</taxon>
        <taxon>Stenosarchaea group</taxon>
        <taxon>Halobacteria</taxon>
        <taxon>Halobacteriales</taxon>
        <taxon>Haloferacaceae</taxon>
        <taxon>Halorubrum</taxon>
    </lineage>
</organism>
<feature type="compositionally biased region" description="Basic and acidic residues" evidence="1">
    <location>
        <begin position="148"/>
        <end position="179"/>
    </location>
</feature>
<evidence type="ECO:0000313" key="4">
    <source>
        <dbReference type="Proteomes" id="UP001596442"/>
    </source>
</evidence>
<keyword evidence="2" id="KW-0812">Transmembrane</keyword>
<gene>
    <name evidence="3" type="ORF">ACFQEU_14660</name>
</gene>
<keyword evidence="4" id="KW-1185">Reference proteome</keyword>
<dbReference type="Proteomes" id="UP001596442">
    <property type="component" value="Unassembled WGS sequence"/>
</dbReference>
<feature type="transmembrane region" description="Helical" evidence="2">
    <location>
        <begin position="198"/>
        <end position="220"/>
    </location>
</feature>
<keyword evidence="2" id="KW-0472">Membrane</keyword>
<feature type="transmembrane region" description="Helical" evidence="2">
    <location>
        <begin position="226"/>
        <end position="251"/>
    </location>
</feature>
<proteinExistence type="predicted"/>
<evidence type="ECO:0000256" key="2">
    <source>
        <dbReference type="SAM" id="Phobius"/>
    </source>
</evidence>
<protein>
    <submittedName>
        <fullName evidence="3">Uncharacterized protein</fullName>
    </submittedName>
</protein>
<feature type="region of interest" description="Disordered" evidence="1">
    <location>
        <begin position="142"/>
        <end position="183"/>
    </location>
</feature>
<comment type="caution">
    <text evidence="3">The sequence shown here is derived from an EMBL/GenBank/DDBJ whole genome shotgun (WGS) entry which is preliminary data.</text>
</comment>
<keyword evidence="2" id="KW-1133">Transmembrane helix</keyword>
<dbReference type="EMBL" id="JBHSWW010000335">
    <property type="protein sequence ID" value="MFC6754689.1"/>
    <property type="molecule type" value="Genomic_DNA"/>
</dbReference>
<accession>A0ABD5SCV9</accession>
<evidence type="ECO:0000256" key="1">
    <source>
        <dbReference type="SAM" id="MobiDB-lite"/>
    </source>
</evidence>
<dbReference type="AlphaFoldDB" id="A0ABD5SCV9"/>